<comment type="caution">
    <text evidence="3">The sequence shown here is derived from an EMBL/GenBank/DDBJ whole genome shotgun (WGS) entry which is preliminary data.</text>
</comment>
<keyword evidence="2" id="KW-0732">Signal</keyword>
<reference evidence="4" key="1">
    <citation type="journal article" date="2016" name="Nat. Commun.">
        <title>The Gonium pectorale genome demonstrates co-option of cell cycle regulation during the evolution of multicellularity.</title>
        <authorList>
            <person name="Hanschen E.R."/>
            <person name="Marriage T.N."/>
            <person name="Ferris P.J."/>
            <person name="Hamaji T."/>
            <person name="Toyoda A."/>
            <person name="Fujiyama A."/>
            <person name="Neme R."/>
            <person name="Noguchi H."/>
            <person name="Minakuchi Y."/>
            <person name="Suzuki M."/>
            <person name="Kawai-Toyooka H."/>
            <person name="Smith D.R."/>
            <person name="Sparks H."/>
            <person name="Anderson J."/>
            <person name="Bakaric R."/>
            <person name="Luria V."/>
            <person name="Karger A."/>
            <person name="Kirschner M.W."/>
            <person name="Durand P.M."/>
            <person name="Michod R.E."/>
            <person name="Nozaki H."/>
            <person name="Olson B.J."/>
        </authorList>
    </citation>
    <scope>NUCLEOTIDE SEQUENCE [LARGE SCALE GENOMIC DNA]</scope>
    <source>
        <strain evidence="4">NIES-2863</strain>
    </source>
</reference>
<protein>
    <recommendedName>
        <fullName evidence="5">Major facilitator superfamily (MFS) profile domain-containing protein</fullName>
    </recommendedName>
</protein>
<evidence type="ECO:0008006" key="5">
    <source>
        <dbReference type="Google" id="ProtNLM"/>
    </source>
</evidence>
<dbReference type="AlphaFoldDB" id="A0A150FXW3"/>
<feature type="chain" id="PRO_5007561753" description="Major facilitator superfamily (MFS) profile domain-containing protein" evidence="2">
    <location>
        <begin position="18"/>
        <end position="167"/>
    </location>
</feature>
<feature type="signal peptide" evidence="2">
    <location>
        <begin position="1"/>
        <end position="17"/>
    </location>
</feature>
<dbReference type="EMBL" id="LSYV01000149">
    <property type="protein sequence ID" value="KXZ42417.1"/>
    <property type="molecule type" value="Genomic_DNA"/>
</dbReference>
<proteinExistence type="predicted"/>
<feature type="compositionally biased region" description="Gly residues" evidence="1">
    <location>
        <begin position="116"/>
        <end position="128"/>
    </location>
</feature>
<dbReference type="Proteomes" id="UP000075714">
    <property type="component" value="Unassembled WGS sequence"/>
</dbReference>
<feature type="region of interest" description="Disordered" evidence="1">
    <location>
        <begin position="96"/>
        <end position="128"/>
    </location>
</feature>
<evidence type="ECO:0000256" key="2">
    <source>
        <dbReference type="SAM" id="SignalP"/>
    </source>
</evidence>
<keyword evidence="4" id="KW-1185">Reference proteome</keyword>
<name>A0A150FXW3_GONPE</name>
<sequence length="167" mass="16389">MTLGLTALFASQAPSYALSMWTVPPQYRPLSQAAIILLQHLLGDVPSPPVTGALHDATHEWRTSSAAAISVLGGSVVCFAAGALLAARGVAVDFREQPGGQGQPQGQRQARDAEGASGGAGGAGLLGPGVSGTGPGVGVAGGAGVSVVSLDGFEGEGLEWPAGGGHR</sequence>
<evidence type="ECO:0000313" key="3">
    <source>
        <dbReference type="EMBL" id="KXZ42417.1"/>
    </source>
</evidence>
<accession>A0A150FXW3</accession>
<gene>
    <name evidence="3" type="ORF">GPECTOR_149g27</name>
</gene>
<organism evidence="3 4">
    <name type="scientific">Gonium pectorale</name>
    <name type="common">Green alga</name>
    <dbReference type="NCBI Taxonomy" id="33097"/>
    <lineage>
        <taxon>Eukaryota</taxon>
        <taxon>Viridiplantae</taxon>
        <taxon>Chlorophyta</taxon>
        <taxon>core chlorophytes</taxon>
        <taxon>Chlorophyceae</taxon>
        <taxon>CS clade</taxon>
        <taxon>Chlamydomonadales</taxon>
        <taxon>Volvocaceae</taxon>
        <taxon>Gonium</taxon>
    </lineage>
</organism>
<dbReference type="STRING" id="33097.A0A150FXW3"/>
<evidence type="ECO:0000313" key="4">
    <source>
        <dbReference type="Proteomes" id="UP000075714"/>
    </source>
</evidence>
<dbReference type="OrthoDB" id="548622at2759"/>
<evidence type="ECO:0000256" key="1">
    <source>
        <dbReference type="SAM" id="MobiDB-lite"/>
    </source>
</evidence>